<dbReference type="Pfam" id="PF00440">
    <property type="entry name" value="TetR_N"/>
    <property type="match status" value="1"/>
</dbReference>
<dbReference type="PANTHER" id="PTHR30055:SF148">
    <property type="entry name" value="TETR-FAMILY TRANSCRIPTIONAL REGULATOR"/>
    <property type="match status" value="1"/>
</dbReference>
<keyword evidence="3" id="KW-0804">Transcription</keyword>
<dbReference type="Pfam" id="PF16859">
    <property type="entry name" value="TetR_C_11"/>
    <property type="match status" value="1"/>
</dbReference>
<evidence type="ECO:0000256" key="3">
    <source>
        <dbReference type="ARBA" id="ARBA00023163"/>
    </source>
</evidence>
<dbReference type="GO" id="GO:0003700">
    <property type="term" value="F:DNA-binding transcription factor activity"/>
    <property type="evidence" value="ECO:0007669"/>
    <property type="project" value="TreeGrafter"/>
</dbReference>
<dbReference type="PROSITE" id="PS50977">
    <property type="entry name" value="HTH_TETR_2"/>
    <property type="match status" value="1"/>
</dbReference>
<gene>
    <name evidence="6" type="ORF">CLV80_108116</name>
</gene>
<comment type="caution">
    <text evidence="6">The sequence shown here is derived from an EMBL/GenBank/DDBJ whole genome shotgun (WGS) entry which is preliminary data.</text>
</comment>
<evidence type="ECO:0000256" key="1">
    <source>
        <dbReference type="ARBA" id="ARBA00023015"/>
    </source>
</evidence>
<keyword evidence="1" id="KW-0805">Transcription regulation</keyword>
<feature type="domain" description="HTH tetR-type" evidence="5">
    <location>
        <begin position="16"/>
        <end position="76"/>
    </location>
</feature>
<dbReference type="InterPro" id="IPR011075">
    <property type="entry name" value="TetR_C"/>
</dbReference>
<dbReference type="SUPFAM" id="SSF46689">
    <property type="entry name" value="Homeodomain-like"/>
    <property type="match status" value="1"/>
</dbReference>
<name>A0A2T0VX98_9RHOB</name>
<evidence type="ECO:0000256" key="2">
    <source>
        <dbReference type="ARBA" id="ARBA00023125"/>
    </source>
</evidence>
<dbReference type="OrthoDB" id="9796019at2"/>
<proteinExistence type="predicted"/>
<evidence type="ECO:0000313" key="7">
    <source>
        <dbReference type="Proteomes" id="UP000238007"/>
    </source>
</evidence>
<dbReference type="InterPro" id="IPR001647">
    <property type="entry name" value="HTH_TetR"/>
</dbReference>
<dbReference type="Gene3D" id="1.10.357.10">
    <property type="entry name" value="Tetracycline Repressor, domain 2"/>
    <property type="match status" value="1"/>
</dbReference>
<dbReference type="InterPro" id="IPR009057">
    <property type="entry name" value="Homeodomain-like_sf"/>
</dbReference>
<dbReference type="Proteomes" id="UP000238007">
    <property type="component" value="Unassembled WGS sequence"/>
</dbReference>
<dbReference type="Gene3D" id="1.10.10.60">
    <property type="entry name" value="Homeodomain-like"/>
    <property type="match status" value="1"/>
</dbReference>
<keyword evidence="7" id="KW-1185">Reference proteome</keyword>
<dbReference type="PRINTS" id="PR00455">
    <property type="entry name" value="HTHTETR"/>
</dbReference>
<reference evidence="6 7" key="1">
    <citation type="submission" date="2018-03" db="EMBL/GenBank/DDBJ databases">
        <title>Genomic Encyclopedia of Archaeal and Bacterial Type Strains, Phase II (KMG-II): from individual species to whole genera.</title>
        <authorList>
            <person name="Goeker M."/>
        </authorList>
    </citation>
    <scope>NUCLEOTIDE SEQUENCE [LARGE SCALE GENOMIC DNA]</scope>
    <source>
        <strain evidence="6 7">DSM 101533</strain>
    </source>
</reference>
<dbReference type="GO" id="GO:0000976">
    <property type="term" value="F:transcription cis-regulatory region binding"/>
    <property type="evidence" value="ECO:0007669"/>
    <property type="project" value="TreeGrafter"/>
</dbReference>
<evidence type="ECO:0000256" key="4">
    <source>
        <dbReference type="PROSITE-ProRule" id="PRU00335"/>
    </source>
</evidence>
<accession>A0A2T0VX98</accession>
<dbReference type="InterPro" id="IPR036271">
    <property type="entry name" value="Tet_transcr_reg_TetR-rel_C_sf"/>
</dbReference>
<keyword evidence="2 4" id="KW-0238">DNA-binding</keyword>
<evidence type="ECO:0000313" key="6">
    <source>
        <dbReference type="EMBL" id="PRY76652.1"/>
    </source>
</evidence>
<dbReference type="PANTHER" id="PTHR30055">
    <property type="entry name" value="HTH-TYPE TRANSCRIPTIONAL REGULATOR RUTR"/>
    <property type="match status" value="1"/>
</dbReference>
<protein>
    <submittedName>
        <fullName evidence="6">AcrR family transcriptional regulator</fullName>
    </submittedName>
</protein>
<sequence>MTKEPRRKSIGAARNPASAEAILNAAEQVLIEKGYKGFTIDEVARRAKAGKPTIYKWWPNKAVLLLDVYMRQKSIIFQNTGKFEDDLVAFIDAIFTNWRETPTGPIFRSIIAEAQSDEASREAVSKFATDRQAETSFLILQGLKRGDVRDSVDPIRVARWIGAYLWYQLLTGNLDHTTADIRDDVEILLMGLANGTQS</sequence>
<evidence type="ECO:0000259" key="5">
    <source>
        <dbReference type="PROSITE" id="PS50977"/>
    </source>
</evidence>
<dbReference type="InterPro" id="IPR050109">
    <property type="entry name" value="HTH-type_TetR-like_transc_reg"/>
</dbReference>
<dbReference type="RefSeq" id="WP_106358296.1">
    <property type="nucleotide sequence ID" value="NZ_PVTP01000008.1"/>
</dbReference>
<dbReference type="AlphaFoldDB" id="A0A2T0VX98"/>
<feature type="DNA-binding region" description="H-T-H motif" evidence="4">
    <location>
        <begin position="39"/>
        <end position="58"/>
    </location>
</feature>
<organism evidence="6 7">
    <name type="scientific">Yoonia maritima</name>
    <dbReference type="NCBI Taxonomy" id="1435347"/>
    <lineage>
        <taxon>Bacteria</taxon>
        <taxon>Pseudomonadati</taxon>
        <taxon>Pseudomonadota</taxon>
        <taxon>Alphaproteobacteria</taxon>
        <taxon>Rhodobacterales</taxon>
        <taxon>Paracoccaceae</taxon>
        <taxon>Yoonia</taxon>
    </lineage>
</organism>
<dbReference type="SUPFAM" id="SSF48498">
    <property type="entry name" value="Tetracyclin repressor-like, C-terminal domain"/>
    <property type="match status" value="1"/>
</dbReference>
<dbReference type="EMBL" id="PVTP01000008">
    <property type="protein sequence ID" value="PRY76652.1"/>
    <property type="molecule type" value="Genomic_DNA"/>
</dbReference>